<sequence>MKGILESPKGTKEPKREIVGIESLAFKRKVQVTGLPETTSVFNLSQFFNQFGRIEVKEALPARAVENKGITVAIHQNG</sequence>
<reference evidence="1 2" key="2">
    <citation type="submission" date="2018-11" db="EMBL/GenBank/DDBJ databases">
        <authorList>
            <consortium name="Pathogen Informatics"/>
        </authorList>
    </citation>
    <scope>NUCLEOTIDE SEQUENCE [LARGE SCALE GENOMIC DNA]</scope>
</reference>
<name>A0A0R3TAU8_RODNA</name>
<keyword evidence="2" id="KW-1185">Reference proteome</keyword>
<organism evidence="3">
    <name type="scientific">Rodentolepis nana</name>
    <name type="common">Dwarf tapeworm</name>
    <name type="synonym">Hymenolepis nana</name>
    <dbReference type="NCBI Taxonomy" id="102285"/>
    <lineage>
        <taxon>Eukaryota</taxon>
        <taxon>Metazoa</taxon>
        <taxon>Spiralia</taxon>
        <taxon>Lophotrochozoa</taxon>
        <taxon>Platyhelminthes</taxon>
        <taxon>Cestoda</taxon>
        <taxon>Eucestoda</taxon>
        <taxon>Cyclophyllidea</taxon>
        <taxon>Hymenolepididae</taxon>
        <taxon>Rodentolepis</taxon>
    </lineage>
</organism>
<evidence type="ECO:0000313" key="1">
    <source>
        <dbReference type="EMBL" id="VDO00045.1"/>
    </source>
</evidence>
<evidence type="ECO:0000313" key="3">
    <source>
        <dbReference type="WBParaSite" id="HNAJ_0000418701-mRNA-1"/>
    </source>
</evidence>
<proteinExistence type="predicted"/>
<dbReference type="EMBL" id="UZAE01002783">
    <property type="protein sequence ID" value="VDO00045.1"/>
    <property type="molecule type" value="Genomic_DNA"/>
</dbReference>
<accession>A0A0R3TAU8</accession>
<dbReference type="Proteomes" id="UP000278807">
    <property type="component" value="Unassembled WGS sequence"/>
</dbReference>
<gene>
    <name evidence="1" type="ORF">HNAJ_LOCUS4185</name>
</gene>
<reference evidence="3" key="1">
    <citation type="submission" date="2017-02" db="UniProtKB">
        <authorList>
            <consortium name="WormBaseParasite"/>
        </authorList>
    </citation>
    <scope>IDENTIFICATION</scope>
</reference>
<protein>
    <submittedName>
        <fullName evidence="3">RRM domain-containing protein</fullName>
    </submittedName>
</protein>
<dbReference type="AlphaFoldDB" id="A0A0R3TAU8"/>
<dbReference type="WBParaSite" id="HNAJ_0000418701-mRNA-1">
    <property type="protein sequence ID" value="HNAJ_0000418701-mRNA-1"/>
    <property type="gene ID" value="HNAJ_0000418701"/>
</dbReference>
<evidence type="ECO:0000313" key="2">
    <source>
        <dbReference type="Proteomes" id="UP000278807"/>
    </source>
</evidence>